<feature type="chain" id="PRO_5043461496" evidence="6">
    <location>
        <begin position="25"/>
        <end position="201"/>
    </location>
</feature>
<dbReference type="EMBL" id="BMAT01010690">
    <property type="protein sequence ID" value="GFR58713.1"/>
    <property type="molecule type" value="Genomic_DNA"/>
</dbReference>
<keyword evidence="9" id="KW-1185">Reference proteome</keyword>
<evidence type="ECO:0000256" key="5">
    <source>
        <dbReference type="ARBA" id="ARBA00023180"/>
    </source>
</evidence>
<sequence>MKARQLLVLLCLAVLACEVKEVTSQARCSVPQWPSIPGIAEQNPVELASGKVLLVALMKGYCRYCWYQAQNLESLKAHMWNRGFRDIEMIIVNGGSILSRTTIGNYAHYTNLTIYQDTEDNTLYNLFGGDKDDFIFYNRCGQRAAFLPHPYSYLGRTYTERVLRALHRGRSRCVCNLDPAPQSRGRRSAEYWKIATSKSNN</sequence>
<keyword evidence="5" id="KW-0325">Glycoprotein</keyword>
<dbReference type="PROSITE" id="PS51257">
    <property type="entry name" value="PROKAR_LIPOPROTEIN"/>
    <property type="match status" value="1"/>
</dbReference>
<organism evidence="8 9">
    <name type="scientific">Elysia marginata</name>
    <dbReference type="NCBI Taxonomy" id="1093978"/>
    <lineage>
        <taxon>Eukaryota</taxon>
        <taxon>Metazoa</taxon>
        <taxon>Spiralia</taxon>
        <taxon>Lophotrochozoa</taxon>
        <taxon>Mollusca</taxon>
        <taxon>Gastropoda</taxon>
        <taxon>Heterobranchia</taxon>
        <taxon>Euthyneura</taxon>
        <taxon>Panpulmonata</taxon>
        <taxon>Sacoglossa</taxon>
        <taxon>Placobranchoidea</taxon>
        <taxon>Plakobranchidae</taxon>
        <taxon>Elysia</taxon>
    </lineage>
</organism>
<dbReference type="InterPro" id="IPR037941">
    <property type="entry name" value="SeP"/>
</dbReference>
<keyword evidence="4" id="KW-0712">Selenocysteine</keyword>
<proteinExistence type="predicted"/>
<dbReference type="Proteomes" id="UP000762676">
    <property type="component" value="Unassembled WGS sequence"/>
</dbReference>
<dbReference type="InterPro" id="IPR007671">
    <property type="entry name" value="Selenoprotein-P_N"/>
</dbReference>
<dbReference type="GO" id="GO:0008430">
    <property type="term" value="F:selenium binding"/>
    <property type="evidence" value="ECO:0007669"/>
    <property type="project" value="InterPro"/>
</dbReference>
<evidence type="ECO:0000256" key="6">
    <source>
        <dbReference type="SAM" id="SignalP"/>
    </source>
</evidence>
<dbReference type="Pfam" id="PF04592">
    <property type="entry name" value="SelP_N"/>
    <property type="match status" value="1"/>
</dbReference>
<dbReference type="PANTHER" id="PTHR10105">
    <property type="entry name" value="SELENOPROTEIN P"/>
    <property type="match status" value="1"/>
</dbReference>
<evidence type="ECO:0000256" key="2">
    <source>
        <dbReference type="ARBA" id="ARBA00022525"/>
    </source>
</evidence>
<keyword evidence="3 6" id="KW-0732">Signal</keyword>
<accession>A0AAV4EDV6</accession>
<evidence type="ECO:0000256" key="1">
    <source>
        <dbReference type="ARBA" id="ARBA00004613"/>
    </source>
</evidence>
<protein>
    <submittedName>
        <fullName evidence="8">Selenoprotein P</fullName>
    </submittedName>
</protein>
<evidence type="ECO:0000313" key="9">
    <source>
        <dbReference type="Proteomes" id="UP000762676"/>
    </source>
</evidence>
<name>A0AAV4EDV6_9GAST</name>
<comment type="caution">
    <text evidence="8">The sequence shown here is derived from an EMBL/GenBank/DDBJ whole genome shotgun (WGS) entry which is preliminary data.</text>
</comment>
<evidence type="ECO:0000256" key="3">
    <source>
        <dbReference type="ARBA" id="ARBA00022729"/>
    </source>
</evidence>
<dbReference type="GO" id="GO:0005576">
    <property type="term" value="C:extracellular region"/>
    <property type="evidence" value="ECO:0007669"/>
    <property type="project" value="UniProtKB-SubCell"/>
</dbReference>
<evidence type="ECO:0000313" key="8">
    <source>
        <dbReference type="EMBL" id="GFR58713.1"/>
    </source>
</evidence>
<gene>
    <name evidence="8" type="ORF">ElyMa_005368000</name>
</gene>
<evidence type="ECO:0000259" key="7">
    <source>
        <dbReference type="Pfam" id="PF04592"/>
    </source>
</evidence>
<feature type="signal peptide" evidence="6">
    <location>
        <begin position="1"/>
        <end position="24"/>
    </location>
</feature>
<evidence type="ECO:0000256" key="4">
    <source>
        <dbReference type="ARBA" id="ARBA00022933"/>
    </source>
</evidence>
<reference evidence="8 9" key="1">
    <citation type="journal article" date="2021" name="Elife">
        <title>Chloroplast acquisition without the gene transfer in kleptoplastic sea slugs, Plakobranchus ocellatus.</title>
        <authorList>
            <person name="Maeda T."/>
            <person name="Takahashi S."/>
            <person name="Yoshida T."/>
            <person name="Shimamura S."/>
            <person name="Takaki Y."/>
            <person name="Nagai Y."/>
            <person name="Toyoda A."/>
            <person name="Suzuki Y."/>
            <person name="Arimoto A."/>
            <person name="Ishii H."/>
            <person name="Satoh N."/>
            <person name="Nishiyama T."/>
            <person name="Hasebe M."/>
            <person name="Maruyama T."/>
            <person name="Minagawa J."/>
            <person name="Obokata J."/>
            <person name="Shigenobu S."/>
        </authorList>
    </citation>
    <scope>NUCLEOTIDE SEQUENCE [LARGE SCALE GENOMIC DNA]</scope>
</reference>
<dbReference type="AlphaFoldDB" id="A0AAV4EDV6"/>
<dbReference type="PANTHER" id="PTHR10105:SF2">
    <property type="entry name" value="AGAP003297-PA"/>
    <property type="match status" value="1"/>
</dbReference>
<comment type="subcellular location">
    <subcellularLocation>
        <location evidence="1">Secreted</location>
    </subcellularLocation>
</comment>
<dbReference type="GO" id="GO:0001887">
    <property type="term" value="P:selenium compound metabolic process"/>
    <property type="evidence" value="ECO:0007669"/>
    <property type="project" value="TreeGrafter"/>
</dbReference>
<keyword evidence="2" id="KW-0964">Secreted</keyword>
<feature type="domain" description="Selenoprotein P N-terminal" evidence="7">
    <location>
        <begin position="30"/>
        <end position="180"/>
    </location>
</feature>